<keyword evidence="1" id="KW-1133">Transmembrane helix</keyword>
<proteinExistence type="predicted"/>
<feature type="transmembrane region" description="Helical" evidence="1">
    <location>
        <begin position="33"/>
        <end position="52"/>
    </location>
</feature>
<dbReference type="STRING" id="1332188.L336_0217"/>
<feature type="transmembrane region" description="Helical" evidence="1">
    <location>
        <begin position="59"/>
        <end position="82"/>
    </location>
</feature>
<dbReference type="AlphaFoldDB" id="R4PXK2"/>
<evidence type="ECO:0000313" key="2">
    <source>
        <dbReference type="EMBL" id="AGL61926.1"/>
    </source>
</evidence>
<feature type="transmembrane region" description="Helical" evidence="1">
    <location>
        <begin position="94"/>
        <end position="115"/>
    </location>
</feature>
<gene>
    <name evidence="2" type="ORF">L336_0217</name>
</gene>
<keyword evidence="1" id="KW-0812">Transmembrane</keyword>
<dbReference type="Proteomes" id="UP000013893">
    <property type="component" value="Chromosome"/>
</dbReference>
<dbReference type="HOGENOM" id="CLU_120441_0_2_0"/>
<dbReference type="Pfam" id="PF04020">
    <property type="entry name" value="Phage_holin_4_2"/>
    <property type="match status" value="1"/>
</dbReference>
<accession>R4PXK2</accession>
<evidence type="ECO:0000313" key="3">
    <source>
        <dbReference type="Proteomes" id="UP000013893"/>
    </source>
</evidence>
<dbReference type="KEGG" id="saal:L336_0217"/>
<dbReference type="PANTHER" id="PTHR37309">
    <property type="entry name" value="SLR0284 PROTEIN"/>
    <property type="match status" value="1"/>
</dbReference>
<keyword evidence="1" id="KW-0472">Membrane</keyword>
<reference evidence="2 3" key="1">
    <citation type="journal article" date="2013" name="Nat. Biotechnol.">
        <title>Genome sequences of rare, uncultured bacteria obtained by differential coverage binning of multiple metagenomes.</title>
        <authorList>
            <person name="Albertsen M."/>
            <person name="Hugenholtz P."/>
            <person name="Skarshewski A."/>
            <person name="Nielsen K.L."/>
            <person name="Tyson G.W."/>
            <person name="Nielsen P.H."/>
        </authorList>
    </citation>
    <scope>NUCLEOTIDE SEQUENCE [LARGE SCALE GENOMIC DNA]</scope>
    <source>
        <strain evidence="2">TM71</strain>
    </source>
</reference>
<sequence>MMMFAIRWILNSFGLWIAVRVFGTGYSGAEIDAGVAVFLLAGLIFSVVNAILKPIVIILALPAILLTLGLFTIIVNGFMVWISLKLAPGLQMTFWHSVLTGLVLSLVNYVVSSVLELEYSNMRKEQ</sequence>
<organism evidence="2 3">
    <name type="scientific">Candidatus Saccharimonas aalborgensis</name>
    <dbReference type="NCBI Taxonomy" id="1332188"/>
    <lineage>
        <taxon>Bacteria</taxon>
        <taxon>Candidatus Saccharimonadota</taxon>
        <taxon>Candidatus Saccharimonadia</taxon>
        <taxon>Candidatus Saccharimonadales</taxon>
        <taxon>Candidatus Saccharimonadaceae</taxon>
        <taxon>Candidatus Saccharimonas</taxon>
    </lineage>
</organism>
<dbReference type="PANTHER" id="PTHR37309:SF1">
    <property type="entry name" value="SLR0284 PROTEIN"/>
    <property type="match status" value="1"/>
</dbReference>
<keyword evidence="3" id="KW-1185">Reference proteome</keyword>
<evidence type="ECO:0000256" key="1">
    <source>
        <dbReference type="SAM" id="Phobius"/>
    </source>
</evidence>
<protein>
    <submittedName>
        <fullName evidence="2">Putative membrane protein</fullName>
    </submittedName>
</protein>
<dbReference type="InterPro" id="IPR007165">
    <property type="entry name" value="Phage_holin_4_2"/>
</dbReference>
<name>R4PXK2_9BACT</name>
<dbReference type="EMBL" id="CP005957">
    <property type="protein sequence ID" value="AGL61926.1"/>
    <property type="molecule type" value="Genomic_DNA"/>
</dbReference>